<dbReference type="EMBL" id="JAQQFN010000005">
    <property type="protein sequence ID" value="MFL9883180.1"/>
    <property type="molecule type" value="Genomic_DNA"/>
</dbReference>
<name>A0ABW8ZK85_9BURK</name>
<reference evidence="2 3" key="1">
    <citation type="journal article" date="2024" name="Chem. Sci.">
        <title>Discovery of megapolipeptins by genome mining of a Burkholderiales bacteria collection.</title>
        <authorList>
            <person name="Paulo B.S."/>
            <person name="Recchia M.J.J."/>
            <person name="Lee S."/>
            <person name="Fergusson C.H."/>
            <person name="Romanowski S.B."/>
            <person name="Hernandez A."/>
            <person name="Krull N."/>
            <person name="Liu D.Y."/>
            <person name="Cavanagh H."/>
            <person name="Bos A."/>
            <person name="Gray C.A."/>
            <person name="Murphy B.T."/>
            <person name="Linington R.G."/>
            <person name="Eustaquio A.S."/>
        </authorList>
    </citation>
    <scope>NUCLEOTIDE SEQUENCE [LARGE SCALE GENOMIC DNA]</scope>
    <source>
        <strain evidence="2 3">RL16-012-BIC-B</strain>
    </source>
</reference>
<evidence type="ECO:0000313" key="2">
    <source>
        <dbReference type="EMBL" id="MFL9883180.1"/>
    </source>
</evidence>
<keyword evidence="1" id="KW-0472">Membrane</keyword>
<organism evidence="2 3">
    <name type="scientific">Paraburkholderia agricolaris</name>
    <dbReference type="NCBI Taxonomy" id="2152888"/>
    <lineage>
        <taxon>Bacteria</taxon>
        <taxon>Pseudomonadati</taxon>
        <taxon>Pseudomonadota</taxon>
        <taxon>Betaproteobacteria</taxon>
        <taxon>Burkholderiales</taxon>
        <taxon>Burkholderiaceae</taxon>
        <taxon>Paraburkholderia</taxon>
    </lineage>
</organism>
<evidence type="ECO:0000256" key="1">
    <source>
        <dbReference type="SAM" id="Phobius"/>
    </source>
</evidence>
<keyword evidence="3" id="KW-1185">Reference proteome</keyword>
<sequence>MSERSGNRLRRFLPAALWLGVIVAIAGLVNAAGIHMAGDADHWSQWMQSHGNYFRVWRLVLYAGTVCGWRWMRRRLLAREPAPATRMRWLRLEIAAATALVLLEGSTWLRG</sequence>
<protein>
    <submittedName>
        <fullName evidence="2">Uncharacterized protein</fullName>
    </submittedName>
</protein>
<evidence type="ECO:0000313" key="3">
    <source>
        <dbReference type="Proteomes" id="UP001629249"/>
    </source>
</evidence>
<gene>
    <name evidence="2" type="ORF">PQR66_09100</name>
</gene>
<accession>A0ABW8ZK85</accession>
<dbReference type="RefSeq" id="WP_408326345.1">
    <property type="nucleotide sequence ID" value="NZ_JAQQFH010000002.1"/>
</dbReference>
<comment type="caution">
    <text evidence="2">The sequence shown here is derived from an EMBL/GenBank/DDBJ whole genome shotgun (WGS) entry which is preliminary data.</text>
</comment>
<dbReference type="Proteomes" id="UP001629249">
    <property type="component" value="Unassembled WGS sequence"/>
</dbReference>
<feature type="transmembrane region" description="Helical" evidence="1">
    <location>
        <begin position="55"/>
        <end position="72"/>
    </location>
</feature>
<keyword evidence="1" id="KW-0812">Transmembrane</keyword>
<proteinExistence type="predicted"/>
<keyword evidence="1" id="KW-1133">Transmembrane helix</keyword>